<dbReference type="InterPro" id="IPR011006">
    <property type="entry name" value="CheY-like_superfamily"/>
</dbReference>
<dbReference type="AlphaFoldDB" id="A0A6J4IRL5"/>
<feature type="domain" description="HTH luxR-type" evidence="2">
    <location>
        <begin position="181"/>
        <end position="246"/>
    </location>
</feature>
<protein>
    <recommendedName>
        <fullName evidence="2">HTH luxR-type domain-containing protein</fullName>
    </recommendedName>
</protein>
<keyword evidence="1" id="KW-0238">DNA-binding</keyword>
<dbReference type="GO" id="GO:0006355">
    <property type="term" value="P:regulation of DNA-templated transcription"/>
    <property type="evidence" value="ECO:0007669"/>
    <property type="project" value="InterPro"/>
</dbReference>
<name>A0A6J4IRL5_9ACTN</name>
<dbReference type="InterPro" id="IPR039420">
    <property type="entry name" value="WalR-like"/>
</dbReference>
<organism evidence="3">
    <name type="scientific">uncultured Mycobacteriales bacterium</name>
    <dbReference type="NCBI Taxonomy" id="581187"/>
    <lineage>
        <taxon>Bacteria</taxon>
        <taxon>Bacillati</taxon>
        <taxon>Actinomycetota</taxon>
        <taxon>Actinomycetes</taxon>
        <taxon>Mycobacteriales</taxon>
        <taxon>environmental samples</taxon>
    </lineage>
</organism>
<sequence length="248" mass="26616">MNVTFVPLRAVAGRGPAGRAPADLDPGACAWSDEAIAERGRGTEGALVVSVLVAHRGILFRSALMHMLTSEKDMNIVGEVSESTDVPGSIDRYQPEVTVLDATLPEADELIASLYATLSGSRLLVLLDAERTGLLGRALPRNAPRVGFISTDATRDTLVEAIRRTARGEPFLDPQLAVAALHARDNPLTERERDVLRLAAYGDPNRQIAAKLFIADGTVRNYLSRAITKTGGRTKVEAIRIAQAAGWL</sequence>
<dbReference type="PROSITE" id="PS50043">
    <property type="entry name" value="HTH_LUXR_2"/>
    <property type="match status" value="1"/>
</dbReference>
<dbReference type="SUPFAM" id="SSF46894">
    <property type="entry name" value="C-terminal effector domain of the bipartite response regulators"/>
    <property type="match status" value="1"/>
</dbReference>
<dbReference type="SUPFAM" id="SSF52172">
    <property type="entry name" value="CheY-like"/>
    <property type="match status" value="1"/>
</dbReference>
<dbReference type="SMART" id="SM00421">
    <property type="entry name" value="HTH_LUXR"/>
    <property type="match status" value="1"/>
</dbReference>
<dbReference type="CDD" id="cd06170">
    <property type="entry name" value="LuxR_C_like"/>
    <property type="match status" value="1"/>
</dbReference>
<dbReference type="Pfam" id="PF00196">
    <property type="entry name" value="GerE"/>
    <property type="match status" value="1"/>
</dbReference>
<dbReference type="GO" id="GO:0003677">
    <property type="term" value="F:DNA binding"/>
    <property type="evidence" value="ECO:0007669"/>
    <property type="project" value="UniProtKB-KW"/>
</dbReference>
<evidence type="ECO:0000256" key="1">
    <source>
        <dbReference type="ARBA" id="ARBA00023125"/>
    </source>
</evidence>
<reference evidence="3" key="1">
    <citation type="submission" date="2020-02" db="EMBL/GenBank/DDBJ databases">
        <authorList>
            <person name="Meier V. D."/>
        </authorList>
    </citation>
    <scope>NUCLEOTIDE SEQUENCE</scope>
    <source>
        <strain evidence="3">AVDCRST_MAG41</strain>
    </source>
</reference>
<dbReference type="EMBL" id="CADCTP010000212">
    <property type="protein sequence ID" value="CAA9258852.1"/>
    <property type="molecule type" value="Genomic_DNA"/>
</dbReference>
<dbReference type="PRINTS" id="PR00038">
    <property type="entry name" value="HTHLUXR"/>
</dbReference>
<proteinExistence type="predicted"/>
<dbReference type="InterPro" id="IPR000792">
    <property type="entry name" value="Tscrpt_reg_LuxR_C"/>
</dbReference>
<dbReference type="InterPro" id="IPR016032">
    <property type="entry name" value="Sig_transdc_resp-reg_C-effctor"/>
</dbReference>
<dbReference type="Gene3D" id="3.40.50.2300">
    <property type="match status" value="1"/>
</dbReference>
<accession>A0A6J4IRL5</accession>
<evidence type="ECO:0000259" key="2">
    <source>
        <dbReference type="PROSITE" id="PS50043"/>
    </source>
</evidence>
<evidence type="ECO:0000313" key="3">
    <source>
        <dbReference type="EMBL" id="CAA9258852.1"/>
    </source>
</evidence>
<dbReference type="PANTHER" id="PTHR43214:SF42">
    <property type="entry name" value="TRANSCRIPTIONAL REGULATORY PROTEIN DESR"/>
    <property type="match status" value="1"/>
</dbReference>
<dbReference type="PROSITE" id="PS00622">
    <property type="entry name" value="HTH_LUXR_1"/>
    <property type="match status" value="1"/>
</dbReference>
<dbReference type="PANTHER" id="PTHR43214">
    <property type="entry name" value="TWO-COMPONENT RESPONSE REGULATOR"/>
    <property type="match status" value="1"/>
</dbReference>
<gene>
    <name evidence="3" type="ORF">AVDCRST_MAG41-2923</name>
</gene>